<gene>
    <name evidence="2" type="ordered locus">Metfor_2703</name>
</gene>
<reference evidence="3" key="1">
    <citation type="submission" date="2011-12" db="EMBL/GenBank/DDBJ databases">
        <title>Complete sequence of Methanoregula formicicum SMSP.</title>
        <authorList>
            <person name="Lucas S."/>
            <person name="Han J."/>
            <person name="Lapidus A."/>
            <person name="Cheng J.-F."/>
            <person name="Goodwin L."/>
            <person name="Pitluck S."/>
            <person name="Peters L."/>
            <person name="Ovchinnikova G."/>
            <person name="Teshima H."/>
            <person name="Detter J.C."/>
            <person name="Han C."/>
            <person name="Tapia R."/>
            <person name="Land M."/>
            <person name="Hauser L."/>
            <person name="Kyrpides N."/>
            <person name="Ivanova N."/>
            <person name="Pagani I."/>
            <person name="Imachi H."/>
            <person name="Tamaki H."/>
            <person name="Sekiguchi Y."/>
            <person name="Kamagata Y."/>
            <person name="Cadillo-Quiroz H."/>
            <person name="Zinder S."/>
            <person name="Liu W.-T."/>
            <person name="Woyke T."/>
        </authorList>
    </citation>
    <scope>NUCLEOTIDE SEQUENCE [LARGE SCALE GENOMIC DNA]</scope>
    <source>
        <strain evidence="3">DSM 22288 / NBRC 105244 / SMSP</strain>
    </source>
</reference>
<protein>
    <submittedName>
        <fullName evidence="2">Uncharacterized protein</fullName>
    </submittedName>
</protein>
<dbReference type="HOGENOM" id="CLU_189626_0_0_2"/>
<dbReference type="GeneID" id="14308486"/>
<reference evidence="2 3" key="2">
    <citation type="journal article" date="2014" name="Genome Announc.">
        <title>Complete Genome Sequence of Methanoregula formicica SMSPT, a Mesophilic Hydrogenotrophic Methanogen Isolated from a Methanogenic Upflow Anaerobic Sludge Blanket Reactor.</title>
        <authorList>
            <person name="Yamamoto K."/>
            <person name="Tamaki H."/>
            <person name="Cadillo-Quiroz H."/>
            <person name="Imachi H."/>
            <person name="Kyrpides N."/>
            <person name="Woyke T."/>
            <person name="Goodwin L."/>
            <person name="Zinder S.H."/>
            <person name="Kamagata Y."/>
            <person name="Liu W.T."/>
        </authorList>
    </citation>
    <scope>NUCLEOTIDE SEQUENCE [LARGE SCALE GENOMIC DNA]</scope>
    <source>
        <strain evidence="3">DSM 22288 / NBRC 105244 / SMSP</strain>
    </source>
</reference>
<dbReference type="eggNOG" id="arCOG09499">
    <property type="taxonomic scope" value="Archaea"/>
</dbReference>
<evidence type="ECO:0000313" key="2">
    <source>
        <dbReference type="EMBL" id="AGB03688.1"/>
    </source>
</evidence>
<keyword evidence="1" id="KW-1133">Transmembrane helix</keyword>
<dbReference type="AlphaFoldDB" id="L0HK60"/>
<dbReference type="Proteomes" id="UP000010824">
    <property type="component" value="Chromosome"/>
</dbReference>
<sequence precursor="true">MDQNAKDQFRWKFYHLAVELNIIILLVAVSVLFFFLLPQRLETYRLPLIAVMLIVAALLSLDFRKRYQLTKAWLHQQPEKKEDVDKPE</sequence>
<dbReference type="KEGG" id="mfo:Metfor_2703"/>
<dbReference type="STRING" id="593750.Metfor_2703"/>
<name>L0HK60_METFS</name>
<dbReference type="RefSeq" id="WP_015286650.1">
    <property type="nucleotide sequence ID" value="NC_019943.1"/>
</dbReference>
<keyword evidence="1" id="KW-0472">Membrane</keyword>
<dbReference type="InParanoid" id="L0HK60"/>
<feature type="transmembrane region" description="Helical" evidence="1">
    <location>
        <begin position="43"/>
        <end position="61"/>
    </location>
</feature>
<dbReference type="EMBL" id="CP003167">
    <property type="protein sequence ID" value="AGB03688.1"/>
    <property type="molecule type" value="Genomic_DNA"/>
</dbReference>
<keyword evidence="3" id="KW-1185">Reference proteome</keyword>
<evidence type="ECO:0000256" key="1">
    <source>
        <dbReference type="SAM" id="Phobius"/>
    </source>
</evidence>
<accession>L0HK60</accession>
<organism evidence="2 3">
    <name type="scientific">Methanoregula formicica (strain DSM 22288 / NBRC 105244 / SMSP)</name>
    <dbReference type="NCBI Taxonomy" id="593750"/>
    <lineage>
        <taxon>Archaea</taxon>
        <taxon>Methanobacteriati</taxon>
        <taxon>Methanobacteriota</taxon>
        <taxon>Stenosarchaea group</taxon>
        <taxon>Methanomicrobia</taxon>
        <taxon>Methanomicrobiales</taxon>
        <taxon>Methanoregulaceae</taxon>
        <taxon>Methanoregula</taxon>
    </lineage>
</organism>
<feature type="transmembrane region" description="Helical" evidence="1">
    <location>
        <begin position="12"/>
        <end position="37"/>
    </location>
</feature>
<proteinExistence type="predicted"/>
<evidence type="ECO:0000313" key="3">
    <source>
        <dbReference type="Proteomes" id="UP000010824"/>
    </source>
</evidence>
<keyword evidence="1" id="KW-0812">Transmembrane</keyword>